<name>A0AAD6DM78_9EURO</name>
<evidence type="ECO:0000313" key="3">
    <source>
        <dbReference type="Proteomes" id="UP001213799"/>
    </source>
</evidence>
<organism evidence="2 3">
    <name type="scientific">Penicillium hordei</name>
    <dbReference type="NCBI Taxonomy" id="40994"/>
    <lineage>
        <taxon>Eukaryota</taxon>
        <taxon>Fungi</taxon>
        <taxon>Dikarya</taxon>
        <taxon>Ascomycota</taxon>
        <taxon>Pezizomycotina</taxon>
        <taxon>Eurotiomycetes</taxon>
        <taxon>Eurotiomycetidae</taxon>
        <taxon>Eurotiales</taxon>
        <taxon>Aspergillaceae</taxon>
        <taxon>Penicillium</taxon>
    </lineage>
</organism>
<keyword evidence="3" id="KW-1185">Reference proteome</keyword>
<dbReference type="AlphaFoldDB" id="A0AAD6DM78"/>
<dbReference type="Proteomes" id="UP001213799">
    <property type="component" value="Unassembled WGS sequence"/>
</dbReference>
<evidence type="ECO:0000256" key="1">
    <source>
        <dbReference type="SAM" id="MobiDB-lite"/>
    </source>
</evidence>
<evidence type="ECO:0000313" key="2">
    <source>
        <dbReference type="EMBL" id="KAJ5588771.1"/>
    </source>
</evidence>
<gene>
    <name evidence="2" type="ORF">N7537_011449</name>
</gene>
<accession>A0AAD6DM78</accession>
<dbReference type="RefSeq" id="XP_056747790.1">
    <property type="nucleotide sequence ID" value="XM_056902503.1"/>
</dbReference>
<comment type="caution">
    <text evidence="2">The sequence shown here is derived from an EMBL/GenBank/DDBJ whole genome shotgun (WGS) entry which is preliminary data.</text>
</comment>
<dbReference type="GeneID" id="81592745"/>
<reference evidence="2" key="2">
    <citation type="submission" date="2023-01" db="EMBL/GenBank/DDBJ databases">
        <authorList>
            <person name="Petersen C."/>
        </authorList>
    </citation>
    <scope>NUCLEOTIDE SEQUENCE</scope>
    <source>
        <strain evidence="2">IBT 12815</strain>
    </source>
</reference>
<feature type="compositionally biased region" description="Polar residues" evidence="1">
    <location>
        <begin position="8"/>
        <end position="26"/>
    </location>
</feature>
<dbReference type="EMBL" id="JAQJAE010000006">
    <property type="protein sequence ID" value="KAJ5588771.1"/>
    <property type="molecule type" value="Genomic_DNA"/>
</dbReference>
<feature type="region of interest" description="Disordered" evidence="1">
    <location>
        <begin position="1"/>
        <end position="29"/>
    </location>
</feature>
<sequence>MPRPLRSLRTQSNTTAMRANSENTAHSPDLGRYCIMRPMLNCNRENHATIVPSPTEWREG</sequence>
<protein>
    <submittedName>
        <fullName evidence="2">Uncharacterized protein</fullName>
    </submittedName>
</protein>
<proteinExistence type="predicted"/>
<reference evidence="2" key="1">
    <citation type="journal article" date="2023" name="IMA Fungus">
        <title>Comparative genomic study of the Penicillium genus elucidates a diverse pangenome and 15 lateral gene transfer events.</title>
        <authorList>
            <person name="Petersen C."/>
            <person name="Sorensen T."/>
            <person name="Nielsen M.R."/>
            <person name="Sondergaard T.E."/>
            <person name="Sorensen J.L."/>
            <person name="Fitzpatrick D.A."/>
            <person name="Frisvad J.C."/>
            <person name="Nielsen K.L."/>
        </authorList>
    </citation>
    <scope>NUCLEOTIDE SEQUENCE</scope>
    <source>
        <strain evidence="2">IBT 12815</strain>
    </source>
</reference>